<evidence type="ECO:0000256" key="1">
    <source>
        <dbReference type="SAM" id="Coils"/>
    </source>
</evidence>
<evidence type="ECO:0000313" key="4">
    <source>
        <dbReference type="Proteomes" id="UP000027997"/>
    </source>
</evidence>
<accession>A0A081KCQ8</accession>
<sequence>MINGPDNSGGFFQGLKQSLKQTIESAKSLKKRAFGKRLTETESAKSIPEVDQKLESGSKEHANKVIEREVQFANKPSQISHQKEETEHGAASEAEAPLLKNSLEEEYEKDIDSSPLVRIIQHFSEEDLDFCPKYRRDLKSKIKGHRKEIKKLEKEIKKNKHANNTNHIIEAINLNRTLLKKYEKEFKELKSITKNSQIFLLNFFTSLRELRRSNQQENPKSAEKIDRKTKAELRRVVLDSPSGPVELTGLKLRLKLLKFKEQCNHQLPVIGIESLNCHVKYPTEGKKIVESDIDVNDLEIKIQADWGQALHDYVYAENVPKALATLISKIKKAKKTQPLSEIWVKGESIGLGLPLDTIQTLTQALFRQEKTPDAMSAPSPDQLAELITRQLLFPVHMTLEQLTIAGQDGQNKTPVALTASGVTADLSRVTPQAENAGCTPTVDVHALNARATLNPRSGLAPKLISAITQKPELQAFAQTLDQQTTILDLDEAHVNLTQTMVPGPVGDSEEQPLPPLKTQDRQATFQAQRAQLSTVGAQQGGVHLEALHAQIGEDEKKTVTLATRAKTGQLDVTADQLALP</sequence>
<feature type="non-terminal residue" evidence="3">
    <location>
        <position position="580"/>
    </location>
</feature>
<protein>
    <submittedName>
        <fullName evidence="3">Uncharacterized protein</fullName>
    </submittedName>
</protein>
<keyword evidence="1" id="KW-0175">Coiled coil</keyword>
<dbReference type="Proteomes" id="UP000027997">
    <property type="component" value="Unassembled WGS sequence"/>
</dbReference>
<dbReference type="EMBL" id="JOJP01000001">
    <property type="protein sequence ID" value="KEI71934.1"/>
    <property type="molecule type" value="Genomic_DNA"/>
</dbReference>
<feature type="coiled-coil region" evidence="1">
    <location>
        <begin position="135"/>
        <end position="162"/>
    </location>
</feature>
<dbReference type="AlphaFoldDB" id="A0A081KCQ8"/>
<comment type="caution">
    <text evidence="3">The sequence shown here is derived from an EMBL/GenBank/DDBJ whole genome shotgun (WGS) entry which is preliminary data.</text>
</comment>
<feature type="region of interest" description="Disordered" evidence="2">
    <location>
        <begin position="30"/>
        <end position="96"/>
    </location>
</feature>
<name>A0A081KCQ8_9GAMM</name>
<gene>
    <name evidence="3" type="ORF">GV64_15415</name>
</gene>
<feature type="compositionally biased region" description="Basic and acidic residues" evidence="2">
    <location>
        <begin position="37"/>
        <end position="70"/>
    </location>
</feature>
<keyword evidence="4" id="KW-1185">Reference proteome</keyword>
<dbReference type="RefSeq" id="WP_034844292.1">
    <property type="nucleotide sequence ID" value="NZ_JOJP01000001.1"/>
</dbReference>
<proteinExistence type="predicted"/>
<reference evidence="3 4" key="1">
    <citation type="submission" date="2014-06" db="EMBL/GenBank/DDBJ databases">
        <title>Whole Genome Sequences of Three Symbiotic Endozoicomonas Bacteria.</title>
        <authorList>
            <person name="Neave M.J."/>
            <person name="Apprill A."/>
            <person name="Voolstra C.R."/>
        </authorList>
    </citation>
    <scope>NUCLEOTIDE SEQUENCE [LARGE SCALE GENOMIC DNA]</scope>
    <source>
        <strain evidence="3 4">DSM 22380</strain>
    </source>
</reference>
<evidence type="ECO:0000313" key="3">
    <source>
        <dbReference type="EMBL" id="KEI71934.1"/>
    </source>
</evidence>
<feature type="compositionally biased region" description="Basic and acidic residues" evidence="2">
    <location>
        <begin position="81"/>
        <end position="90"/>
    </location>
</feature>
<evidence type="ECO:0000256" key="2">
    <source>
        <dbReference type="SAM" id="MobiDB-lite"/>
    </source>
</evidence>
<organism evidence="3 4">
    <name type="scientific">Endozoicomonas elysicola</name>
    <dbReference type="NCBI Taxonomy" id="305900"/>
    <lineage>
        <taxon>Bacteria</taxon>
        <taxon>Pseudomonadati</taxon>
        <taxon>Pseudomonadota</taxon>
        <taxon>Gammaproteobacteria</taxon>
        <taxon>Oceanospirillales</taxon>
        <taxon>Endozoicomonadaceae</taxon>
        <taxon>Endozoicomonas</taxon>
    </lineage>
</organism>